<organism evidence="2 3">
    <name type="scientific">secondary endosymbiont of Ctenarytaina eucalypti</name>
    <dbReference type="NCBI Taxonomy" id="1199245"/>
    <lineage>
        <taxon>Bacteria</taxon>
        <taxon>Pseudomonadati</taxon>
        <taxon>Pseudomonadota</taxon>
        <taxon>Gammaproteobacteria</taxon>
        <taxon>Enterobacterales</taxon>
        <taxon>Enterobacteriaceae</taxon>
        <taxon>aphid secondary symbionts</taxon>
    </lineage>
</organism>
<proteinExistence type="predicted"/>
<gene>
    <name evidence="2" type="ORF">A359_00990</name>
</gene>
<dbReference type="KEGG" id="sect:A359_00990"/>
<protein>
    <submittedName>
        <fullName evidence="2">Uncharacterized protein</fullName>
    </submittedName>
</protein>
<evidence type="ECO:0000313" key="2">
    <source>
        <dbReference type="EMBL" id="AFP84503.1"/>
    </source>
</evidence>
<keyword evidence="3" id="KW-1185">Reference proteome</keyword>
<feature type="transmembrane region" description="Helical" evidence="1">
    <location>
        <begin position="41"/>
        <end position="66"/>
    </location>
</feature>
<dbReference type="AlphaFoldDB" id="J3YR67"/>
<dbReference type="Proteomes" id="UP000003936">
    <property type="component" value="Chromosome"/>
</dbReference>
<keyword evidence="1" id="KW-0472">Membrane</keyword>
<dbReference type="HOGENOM" id="CLU_2809990_0_0_6"/>
<evidence type="ECO:0000313" key="3">
    <source>
        <dbReference type="Proteomes" id="UP000003936"/>
    </source>
</evidence>
<reference evidence="2 3" key="1">
    <citation type="journal article" date="2012" name="Mol. Biol. Evol.">
        <title>Genome reduction and co-evolution between the primary and secondary bacterial symbionts of psyllids.</title>
        <authorList>
            <person name="Sloan D.B."/>
            <person name="Moran N.A."/>
        </authorList>
    </citation>
    <scope>NUCLEOTIDE SEQUENCE [LARGE SCALE GENOMIC DNA]</scope>
    <source>
        <strain evidence="2">Ceuc_S</strain>
    </source>
</reference>
<accession>J3YR67</accession>
<dbReference type="EMBL" id="CP003546">
    <property type="protein sequence ID" value="AFP84503.1"/>
    <property type="molecule type" value="Genomic_DNA"/>
</dbReference>
<keyword evidence="1" id="KW-1133">Transmembrane helix</keyword>
<sequence length="67" mass="7510">MCLKNRFLVATFLDSIIEGAKLKTNNCWKVHSFHSVVLRCILSPLTLIIGIMSIGIRLCIFVFSAVN</sequence>
<evidence type="ECO:0000256" key="1">
    <source>
        <dbReference type="SAM" id="Phobius"/>
    </source>
</evidence>
<name>J3YR67_9ENTR</name>
<keyword evidence="1" id="KW-0812">Transmembrane</keyword>